<protein>
    <submittedName>
        <fullName evidence="2">Aspartate ammonia-lyase</fullName>
        <ecNumber evidence="2">4.3.1.1</ecNumber>
    </submittedName>
</protein>
<dbReference type="GO" id="GO:0008797">
    <property type="term" value="F:aspartate ammonia-lyase activity"/>
    <property type="evidence" value="ECO:0007669"/>
    <property type="project" value="UniProtKB-EC"/>
</dbReference>
<evidence type="ECO:0000259" key="1">
    <source>
        <dbReference type="Pfam" id="PF00206"/>
    </source>
</evidence>
<dbReference type="Pfam" id="PF00206">
    <property type="entry name" value="Lyase_1"/>
    <property type="match status" value="1"/>
</dbReference>
<name>A0A2X3K5N2_ECOLX</name>
<dbReference type="EMBL" id="UARW01000010">
    <property type="protein sequence ID" value="SQD07376.1"/>
    <property type="molecule type" value="Genomic_DNA"/>
</dbReference>
<proteinExistence type="predicted"/>
<evidence type="ECO:0000313" key="3">
    <source>
        <dbReference type="Proteomes" id="UP000250991"/>
    </source>
</evidence>
<dbReference type="SUPFAM" id="SSF48557">
    <property type="entry name" value="L-aspartase-like"/>
    <property type="match status" value="1"/>
</dbReference>
<dbReference type="Gene3D" id="1.20.200.10">
    <property type="entry name" value="Fumarase/aspartase (Central domain)"/>
    <property type="match status" value="1"/>
</dbReference>
<accession>A0A2X3K5N2</accession>
<gene>
    <name evidence="2" type="primary">aspA_4</name>
    <name evidence="2" type="ORF">NCTC8009_08002</name>
</gene>
<dbReference type="Proteomes" id="UP000250991">
    <property type="component" value="Unassembled WGS sequence"/>
</dbReference>
<evidence type="ECO:0000313" key="2">
    <source>
        <dbReference type="EMBL" id="SQD07376.1"/>
    </source>
</evidence>
<organism evidence="2 3">
    <name type="scientific">Escherichia coli</name>
    <dbReference type="NCBI Taxonomy" id="562"/>
    <lineage>
        <taxon>Bacteria</taxon>
        <taxon>Pseudomonadati</taxon>
        <taxon>Pseudomonadota</taxon>
        <taxon>Gammaproteobacteria</taxon>
        <taxon>Enterobacterales</taxon>
        <taxon>Enterobacteriaceae</taxon>
        <taxon>Escherichia</taxon>
    </lineage>
</organism>
<dbReference type="InterPro" id="IPR008948">
    <property type="entry name" value="L-Aspartase-like"/>
</dbReference>
<dbReference type="InterPro" id="IPR022761">
    <property type="entry name" value="Fumarate_lyase_N"/>
</dbReference>
<dbReference type="AlphaFoldDB" id="A0A2X3K5N2"/>
<reference evidence="2 3" key="1">
    <citation type="submission" date="2018-06" db="EMBL/GenBank/DDBJ databases">
        <authorList>
            <consortium name="Pathogen Informatics"/>
            <person name="Doyle S."/>
        </authorList>
    </citation>
    <scope>NUCLEOTIDE SEQUENCE [LARGE SCALE GENOMIC DNA]</scope>
    <source>
        <strain evidence="2 3">NCTC8009</strain>
    </source>
</reference>
<sequence>MGRTQLQDAVPMTLGQEFRAFSILLKEEVKISNVPLNCCWKLTLAQQQSVLV</sequence>
<dbReference type="EC" id="4.3.1.1" evidence="2"/>
<keyword evidence="2" id="KW-0456">Lyase</keyword>
<feature type="domain" description="Fumarate lyase N-terminal" evidence="1">
    <location>
        <begin position="1"/>
        <end position="30"/>
    </location>
</feature>